<organism evidence="2 3">
    <name type="scientific">Parasitella parasitica</name>
    <dbReference type="NCBI Taxonomy" id="35722"/>
    <lineage>
        <taxon>Eukaryota</taxon>
        <taxon>Fungi</taxon>
        <taxon>Fungi incertae sedis</taxon>
        <taxon>Mucoromycota</taxon>
        <taxon>Mucoromycotina</taxon>
        <taxon>Mucoromycetes</taxon>
        <taxon>Mucorales</taxon>
        <taxon>Mucorineae</taxon>
        <taxon>Mucoraceae</taxon>
        <taxon>Parasitella</taxon>
    </lineage>
</organism>
<protein>
    <recommendedName>
        <fullName evidence="4">Retrotransposon gag domain-containing protein</fullName>
    </recommendedName>
</protein>
<evidence type="ECO:0000256" key="1">
    <source>
        <dbReference type="SAM" id="MobiDB-lite"/>
    </source>
</evidence>
<reference evidence="2 3" key="1">
    <citation type="submission" date="2014-09" db="EMBL/GenBank/DDBJ databases">
        <authorList>
            <person name="Ellenberger Sabrina"/>
        </authorList>
    </citation>
    <scope>NUCLEOTIDE SEQUENCE [LARGE SCALE GENOMIC DNA]</scope>
    <source>
        <strain evidence="2 3">CBS 412.66</strain>
    </source>
</reference>
<name>A0A0B7NQX4_9FUNG</name>
<evidence type="ECO:0000313" key="3">
    <source>
        <dbReference type="Proteomes" id="UP000054107"/>
    </source>
</evidence>
<gene>
    <name evidence="2" type="primary">PARPA_14185.1 scaffold 48340</name>
</gene>
<dbReference type="EMBL" id="LN734117">
    <property type="protein sequence ID" value="CEP19867.1"/>
    <property type="molecule type" value="Genomic_DNA"/>
</dbReference>
<feature type="region of interest" description="Disordered" evidence="1">
    <location>
        <begin position="59"/>
        <end position="87"/>
    </location>
</feature>
<accession>A0A0B7NQX4</accession>
<feature type="compositionally biased region" description="Polar residues" evidence="1">
    <location>
        <begin position="73"/>
        <end position="86"/>
    </location>
</feature>
<keyword evidence="3" id="KW-1185">Reference proteome</keyword>
<sequence length="296" mass="33279">MASNSTQVNKGNKQVESTKAVQVQYASGSCEPTPMDVIDETRASSTSIPNVIDDISDMSASSSNVPRNDDIHASNTSGTAVNEGYQSSSTASYSSSVAFKGNYYFKTVSDFNTLTNEESTDTGYSITSDKRRALMNEIERLKFAVFKTTITSIGCPNGSVVPNNLGVLTRQLETAQRTYDLVFRKMETTLVPPETSYFQWRGYTFRKNRAVFATPNDSLDHFELVMQAHRLPIVEHWERIVPSRLSTAMARWYADLVSARGILTWSGFREELIKKFGKSPTDIREETREEFEKLKY</sequence>
<evidence type="ECO:0008006" key="4">
    <source>
        <dbReference type="Google" id="ProtNLM"/>
    </source>
</evidence>
<dbReference type="OrthoDB" id="2302430at2759"/>
<proteinExistence type="predicted"/>
<dbReference type="Proteomes" id="UP000054107">
    <property type="component" value="Unassembled WGS sequence"/>
</dbReference>
<dbReference type="AlphaFoldDB" id="A0A0B7NQX4"/>
<evidence type="ECO:0000313" key="2">
    <source>
        <dbReference type="EMBL" id="CEP19867.1"/>
    </source>
</evidence>